<reference evidence="1" key="1">
    <citation type="journal article" date="2017" name="Mycologia">
        <title>Fusarium algeriense, sp. nov., a novel toxigenic crown rot pathogen of durum wheat from Algeria is nested in the Fusarium burgessii species complex.</title>
        <authorList>
            <person name="Laraba I."/>
            <person name="Keddad A."/>
            <person name="Boureghda H."/>
            <person name="Abdallah N."/>
            <person name="Vaughan M.M."/>
            <person name="Proctor R.H."/>
            <person name="Busman M."/>
            <person name="O'Donnell K."/>
        </authorList>
    </citation>
    <scope>NUCLEOTIDE SEQUENCE</scope>
    <source>
        <strain evidence="1">NRRL 25174</strain>
    </source>
</reference>
<gene>
    <name evidence="1" type="ORF">FBEOM_14409</name>
</gene>
<comment type="caution">
    <text evidence="1">The sequence shown here is derived from an EMBL/GenBank/DDBJ whole genome shotgun (WGS) entry which is preliminary data.</text>
</comment>
<organism evidence="1 2">
    <name type="scientific">Fusarium beomiforme</name>
    <dbReference type="NCBI Taxonomy" id="44412"/>
    <lineage>
        <taxon>Eukaryota</taxon>
        <taxon>Fungi</taxon>
        <taxon>Dikarya</taxon>
        <taxon>Ascomycota</taxon>
        <taxon>Pezizomycotina</taxon>
        <taxon>Sordariomycetes</taxon>
        <taxon>Hypocreomycetidae</taxon>
        <taxon>Hypocreales</taxon>
        <taxon>Nectriaceae</taxon>
        <taxon>Fusarium</taxon>
        <taxon>Fusarium burgessii species complex</taxon>
    </lineage>
</organism>
<name>A0A9P5A3N3_9HYPO</name>
<evidence type="ECO:0000313" key="2">
    <source>
        <dbReference type="Proteomes" id="UP000730481"/>
    </source>
</evidence>
<evidence type="ECO:0000313" key="1">
    <source>
        <dbReference type="EMBL" id="KAF4331820.1"/>
    </source>
</evidence>
<protein>
    <submittedName>
        <fullName evidence="1">Bacteriodes thetaiotaomicron symbiotic</fullName>
    </submittedName>
</protein>
<dbReference type="Proteomes" id="UP000730481">
    <property type="component" value="Unassembled WGS sequence"/>
</dbReference>
<accession>A0A9P5A3N3</accession>
<reference evidence="1" key="2">
    <citation type="submission" date="2020-02" db="EMBL/GenBank/DDBJ databases">
        <title>Identification and distribution of gene clusters putatively required for synthesis of sphingolipid metabolism inhibitors in phylogenetically diverse species of the filamentous fungus Fusarium.</title>
        <authorList>
            <person name="Kim H.-S."/>
            <person name="Busman M."/>
            <person name="Brown D.W."/>
            <person name="Divon H."/>
            <person name="Uhlig S."/>
            <person name="Proctor R.H."/>
        </authorList>
    </citation>
    <scope>NUCLEOTIDE SEQUENCE</scope>
    <source>
        <strain evidence="1">NRRL 25174</strain>
    </source>
</reference>
<dbReference type="OrthoDB" id="4990560at2759"/>
<sequence>MVFSYLNHKDVWPKYCAVHEAIYDHMGDFDTWYSAQTGAAVTIPNLQKEWKEYNRVVLDSMVRRARETAGYMYKNKRIQNTCKNMDKSTV</sequence>
<proteinExistence type="predicted"/>
<dbReference type="EMBL" id="PVQB02001379">
    <property type="protein sequence ID" value="KAF4331820.1"/>
    <property type="molecule type" value="Genomic_DNA"/>
</dbReference>
<keyword evidence="2" id="KW-1185">Reference proteome</keyword>
<dbReference type="AlphaFoldDB" id="A0A9P5A3N3"/>